<feature type="chain" id="PRO_5012952165" description="Copper(I)-binding protein" evidence="1">
    <location>
        <begin position="25"/>
        <end position="146"/>
    </location>
</feature>
<dbReference type="EMBL" id="LT670847">
    <property type="protein sequence ID" value="SHM40196.1"/>
    <property type="molecule type" value="Genomic_DNA"/>
</dbReference>
<dbReference type="Proteomes" id="UP000190911">
    <property type="component" value="Chromosome I"/>
</dbReference>
<dbReference type="RefSeq" id="WP_079554518.1">
    <property type="nucleotide sequence ID" value="NZ_LT670847.1"/>
</dbReference>
<sequence>MLTLKRTLFWSLSTLLLSTGSAVAADLEVTDARLRLLPGDLPGAGYFTLHNRGDSAVTLTGAGSEAFSKVMMHVSTEEDGMAKMHRVERVDIDPGEDFTFAPKGHHLMFMQRTKALAVGDSVDVTFTFKAHDPLPVTFDVVSPAAQ</sequence>
<evidence type="ECO:0000313" key="3">
    <source>
        <dbReference type="Proteomes" id="UP000190911"/>
    </source>
</evidence>
<dbReference type="AlphaFoldDB" id="A0A1M7IH73"/>
<dbReference type="OrthoDB" id="9796962at2"/>
<evidence type="ECO:0008006" key="4">
    <source>
        <dbReference type="Google" id="ProtNLM"/>
    </source>
</evidence>
<evidence type="ECO:0000256" key="1">
    <source>
        <dbReference type="SAM" id="SignalP"/>
    </source>
</evidence>
<dbReference type="PANTHER" id="PTHR36302:SF1">
    <property type="entry name" value="COPPER CHAPERONE PCU(A)C"/>
    <property type="match status" value="1"/>
</dbReference>
<dbReference type="Gene3D" id="2.60.40.1890">
    <property type="entry name" value="PCu(A)C copper chaperone"/>
    <property type="match status" value="1"/>
</dbReference>
<proteinExistence type="predicted"/>
<dbReference type="Pfam" id="PF04314">
    <property type="entry name" value="PCuAC"/>
    <property type="match status" value="1"/>
</dbReference>
<dbReference type="InterPro" id="IPR007410">
    <property type="entry name" value="LpqE-like"/>
</dbReference>
<evidence type="ECO:0000313" key="2">
    <source>
        <dbReference type="EMBL" id="SHM40196.1"/>
    </source>
</evidence>
<accession>A0A1M7IH73</accession>
<keyword evidence="1" id="KW-0732">Signal</keyword>
<dbReference type="SUPFAM" id="SSF110087">
    <property type="entry name" value="DR1885-like metal-binding protein"/>
    <property type="match status" value="1"/>
</dbReference>
<gene>
    <name evidence="2" type="ORF">SAMN05878437_2771</name>
</gene>
<reference evidence="2 3" key="1">
    <citation type="submission" date="2016-11" db="EMBL/GenBank/DDBJ databases">
        <authorList>
            <person name="Jaros S."/>
            <person name="Januszkiewicz K."/>
            <person name="Wedrychowicz H."/>
        </authorList>
    </citation>
    <scope>NUCLEOTIDE SEQUENCE [LARGE SCALE GENOMIC DNA]</scope>
    <source>
        <strain evidence="2 3">ACAM 12</strain>
    </source>
</reference>
<keyword evidence="3" id="KW-1185">Reference proteome</keyword>
<dbReference type="PANTHER" id="PTHR36302">
    <property type="entry name" value="BLR7088 PROTEIN"/>
    <property type="match status" value="1"/>
</dbReference>
<dbReference type="InterPro" id="IPR058248">
    <property type="entry name" value="Lxx211020-like"/>
</dbReference>
<organism evidence="2 3">
    <name type="scientific">Vreelandella subglaciescola</name>
    <dbReference type="NCBI Taxonomy" id="29571"/>
    <lineage>
        <taxon>Bacteria</taxon>
        <taxon>Pseudomonadati</taxon>
        <taxon>Pseudomonadota</taxon>
        <taxon>Gammaproteobacteria</taxon>
        <taxon>Oceanospirillales</taxon>
        <taxon>Halomonadaceae</taxon>
        <taxon>Vreelandella</taxon>
    </lineage>
</organism>
<feature type="signal peptide" evidence="1">
    <location>
        <begin position="1"/>
        <end position="24"/>
    </location>
</feature>
<name>A0A1M7IH73_9GAMM</name>
<dbReference type="InParanoid" id="A0A1M7IH73"/>
<protein>
    <recommendedName>
        <fullName evidence="4">Copper(I)-binding protein</fullName>
    </recommendedName>
</protein>
<dbReference type="STRING" id="29571.SAMN05878437_2771"/>
<dbReference type="InterPro" id="IPR036182">
    <property type="entry name" value="PCuAC_sf"/>
</dbReference>